<evidence type="ECO:0000256" key="1">
    <source>
        <dbReference type="ARBA" id="ARBA00004651"/>
    </source>
</evidence>
<keyword evidence="10" id="KW-1185">Reference proteome</keyword>
<dbReference type="SUPFAM" id="SSF161098">
    <property type="entry name" value="MetI-like"/>
    <property type="match status" value="1"/>
</dbReference>
<comment type="similarity">
    <text evidence="7">Belongs to the binding-protein-dependent transport system permease family.</text>
</comment>
<feature type="transmembrane region" description="Helical" evidence="7">
    <location>
        <begin position="153"/>
        <end position="174"/>
    </location>
</feature>
<protein>
    <submittedName>
        <fullName evidence="9">Carbohydrate ABC transporter membrane protein 2 (CUT1 family)</fullName>
    </submittedName>
</protein>
<dbReference type="GO" id="GO:0005886">
    <property type="term" value="C:plasma membrane"/>
    <property type="evidence" value="ECO:0007669"/>
    <property type="project" value="UniProtKB-SubCell"/>
</dbReference>
<feature type="transmembrane region" description="Helical" evidence="7">
    <location>
        <begin position="194"/>
        <end position="216"/>
    </location>
</feature>
<dbReference type="InterPro" id="IPR000515">
    <property type="entry name" value="MetI-like"/>
</dbReference>
<keyword evidence="4 7" id="KW-0812">Transmembrane</keyword>
<keyword evidence="6 7" id="KW-0472">Membrane</keyword>
<gene>
    <name evidence="9" type="ORF">EDD78_10561</name>
</gene>
<keyword evidence="2 7" id="KW-0813">Transport</keyword>
<evidence type="ECO:0000256" key="5">
    <source>
        <dbReference type="ARBA" id="ARBA00022989"/>
    </source>
</evidence>
<dbReference type="AlphaFoldDB" id="A0A9X8UJA1"/>
<sequence length="288" mass="32197">MRLDLNRTNTLARRRRCLIGVIKYAVLTAVALIWVYPFVWMVSASLKTNNEIFADKLSLIPQAVQWDNYVRAWKNANFSQYFVNTIHITFFTVVIVLIVTMMMGYALGRFRFPGKRAVMGVIAASMFIPMGFNLIPVFRLIKNMGLMNSRWGVILAQVGSLNVVFVMMFASSFAQIPRELHEAALIDGCGFLRIFLQIMVPLSKPIIGSVVIMQTIWSWSEFLLPLVLTLNSASLRTLAVGLYSLKGEIMLDWTGLAAGAAIALLPIIVVFVFLQKYFVDGISGAVKG</sequence>
<dbReference type="EMBL" id="SLUK01000005">
    <property type="protein sequence ID" value="TCL43432.1"/>
    <property type="molecule type" value="Genomic_DNA"/>
</dbReference>
<comment type="subcellular location">
    <subcellularLocation>
        <location evidence="1 7">Cell membrane</location>
        <topology evidence="1 7">Multi-pass membrane protein</topology>
    </subcellularLocation>
</comment>
<feature type="transmembrane region" description="Helical" evidence="7">
    <location>
        <begin position="21"/>
        <end position="40"/>
    </location>
</feature>
<evidence type="ECO:0000313" key="10">
    <source>
        <dbReference type="Proteomes" id="UP000294682"/>
    </source>
</evidence>
<name>A0A9X8UJA1_9FIRM</name>
<accession>A0A9X8UJA1</accession>
<evidence type="ECO:0000256" key="3">
    <source>
        <dbReference type="ARBA" id="ARBA00022475"/>
    </source>
</evidence>
<keyword evidence="3" id="KW-1003">Cell membrane</keyword>
<dbReference type="InterPro" id="IPR035906">
    <property type="entry name" value="MetI-like_sf"/>
</dbReference>
<feature type="domain" description="ABC transmembrane type-1" evidence="8">
    <location>
        <begin position="82"/>
        <end position="274"/>
    </location>
</feature>
<dbReference type="PANTHER" id="PTHR43744">
    <property type="entry name" value="ABC TRANSPORTER PERMEASE PROTEIN MG189-RELATED-RELATED"/>
    <property type="match status" value="1"/>
</dbReference>
<dbReference type="CDD" id="cd06261">
    <property type="entry name" value="TM_PBP2"/>
    <property type="match status" value="1"/>
</dbReference>
<feature type="transmembrane region" description="Helical" evidence="7">
    <location>
        <begin position="117"/>
        <end position="141"/>
    </location>
</feature>
<dbReference type="Proteomes" id="UP000294682">
    <property type="component" value="Unassembled WGS sequence"/>
</dbReference>
<organism evidence="9 10">
    <name type="scientific">Harryflintia acetispora</name>
    <dbReference type="NCBI Taxonomy" id="1849041"/>
    <lineage>
        <taxon>Bacteria</taxon>
        <taxon>Bacillati</taxon>
        <taxon>Bacillota</taxon>
        <taxon>Clostridia</taxon>
        <taxon>Eubacteriales</taxon>
        <taxon>Oscillospiraceae</taxon>
        <taxon>Harryflintia</taxon>
    </lineage>
</organism>
<evidence type="ECO:0000313" key="9">
    <source>
        <dbReference type="EMBL" id="TCL43432.1"/>
    </source>
</evidence>
<keyword evidence="5 7" id="KW-1133">Transmembrane helix</keyword>
<feature type="transmembrane region" description="Helical" evidence="7">
    <location>
        <begin position="255"/>
        <end position="274"/>
    </location>
</feature>
<feature type="transmembrane region" description="Helical" evidence="7">
    <location>
        <begin position="81"/>
        <end position="105"/>
    </location>
</feature>
<proteinExistence type="inferred from homology"/>
<dbReference type="PANTHER" id="PTHR43744:SF3">
    <property type="entry name" value="LACTOSE TRANSPORT SYSTEM PERMEASE PROTEIN LACG"/>
    <property type="match status" value="1"/>
</dbReference>
<evidence type="ECO:0000256" key="7">
    <source>
        <dbReference type="RuleBase" id="RU363032"/>
    </source>
</evidence>
<reference evidence="9 10" key="1">
    <citation type="submission" date="2019-03" db="EMBL/GenBank/DDBJ databases">
        <title>Genomic Encyclopedia of Type Strains, Phase IV (KMG-IV): sequencing the most valuable type-strain genomes for metagenomic binning, comparative biology and taxonomic classification.</title>
        <authorList>
            <person name="Goeker M."/>
        </authorList>
    </citation>
    <scope>NUCLEOTIDE SEQUENCE [LARGE SCALE GENOMIC DNA]</scope>
    <source>
        <strain evidence="9 10">DSM 100433</strain>
    </source>
</reference>
<dbReference type="GO" id="GO:0055085">
    <property type="term" value="P:transmembrane transport"/>
    <property type="evidence" value="ECO:0007669"/>
    <property type="project" value="InterPro"/>
</dbReference>
<comment type="caution">
    <text evidence="9">The sequence shown here is derived from an EMBL/GenBank/DDBJ whole genome shotgun (WGS) entry which is preliminary data.</text>
</comment>
<evidence type="ECO:0000259" key="8">
    <source>
        <dbReference type="PROSITE" id="PS50928"/>
    </source>
</evidence>
<dbReference type="Pfam" id="PF00528">
    <property type="entry name" value="BPD_transp_1"/>
    <property type="match status" value="1"/>
</dbReference>
<dbReference type="PROSITE" id="PS50928">
    <property type="entry name" value="ABC_TM1"/>
    <property type="match status" value="1"/>
</dbReference>
<evidence type="ECO:0000256" key="6">
    <source>
        <dbReference type="ARBA" id="ARBA00023136"/>
    </source>
</evidence>
<dbReference type="Gene3D" id="1.10.3720.10">
    <property type="entry name" value="MetI-like"/>
    <property type="match status" value="1"/>
</dbReference>
<evidence type="ECO:0000256" key="4">
    <source>
        <dbReference type="ARBA" id="ARBA00022692"/>
    </source>
</evidence>
<evidence type="ECO:0000256" key="2">
    <source>
        <dbReference type="ARBA" id="ARBA00022448"/>
    </source>
</evidence>